<reference evidence="3" key="1">
    <citation type="journal article" date="2016" name="Genome Announc.">
        <title>Draft genome sequences of fungus Aspergillus calidoustus.</title>
        <authorList>
            <person name="Horn F."/>
            <person name="Linde J."/>
            <person name="Mattern D.J."/>
            <person name="Walther G."/>
            <person name="Guthke R."/>
            <person name="Scherlach K."/>
            <person name="Martin K."/>
            <person name="Brakhage A.A."/>
            <person name="Petzke L."/>
            <person name="Valiante V."/>
        </authorList>
    </citation>
    <scope>NUCLEOTIDE SEQUENCE [LARGE SCALE GENOMIC DNA]</scope>
    <source>
        <strain evidence="3">SF006504</strain>
    </source>
</reference>
<dbReference type="OMA" id="FTGVGCT"/>
<dbReference type="EMBL" id="CDMC01000003">
    <property type="protein sequence ID" value="CEL03093.1"/>
    <property type="molecule type" value="Genomic_DNA"/>
</dbReference>
<evidence type="ECO:0000313" key="2">
    <source>
        <dbReference type="EMBL" id="CEL03093.1"/>
    </source>
</evidence>
<feature type="signal peptide" evidence="1">
    <location>
        <begin position="1"/>
        <end position="19"/>
    </location>
</feature>
<sequence length="105" mass="11321">MRAIKLSLSLLFLIACTSTATKTTTIGLETEETSRGVIVPMDDCFGIDEYEVYTVAITKKCRFFAGPMCTGRNALLQPGEHSSKDPVPVGSVLCEEPDLFSSVVA</sequence>
<dbReference type="PROSITE" id="PS51257">
    <property type="entry name" value="PROKAR_LIPOPROTEIN"/>
    <property type="match status" value="1"/>
</dbReference>
<accession>A0A0U4Z0I8</accession>
<gene>
    <name evidence="2" type="ORF">ASPCAL04251</name>
</gene>
<keyword evidence="3" id="KW-1185">Reference proteome</keyword>
<evidence type="ECO:0000256" key="1">
    <source>
        <dbReference type="SAM" id="SignalP"/>
    </source>
</evidence>
<feature type="chain" id="PRO_5006854741" evidence="1">
    <location>
        <begin position="20"/>
        <end position="105"/>
    </location>
</feature>
<proteinExistence type="predicted"/>
<dbReference type="AlphaFoldDB" id="A0A0U4Z0I8"/>
<organism evidence="2 3">
    <name type="scientific">Aspergillus calidoustus</name>
    <dbReference type="NCBI Taxonomy" id="454130"/>
    <lineage>
        <taxon>Eukaryota</taxon>
        <taxon>Fungi</taxon>
        <taxon>Dikarya</taxon>
        <taxon>Ascomycota</taxon>
        <taxon>Pezizomycotina</taxon>
        <taxon>Eurotiomycetes</taxon>
        <taxon>Eurotiomycetidae</taxon>
        <taxon>Eurotiales</taxon>
        <taxon>Aspergillaceae</taxon>
        <taxon>Aspergillus</taxon>
        <taxon>Aspergillus subgen. Nidulantes</taxon>
    </lineage>
</organism>
<keyword evidence="1" id="KW-0732">Signal</keyword>
<name>A0A0U4Z0I8_ASPCI</name>
<evidence type="ECO:0000313" key="3">
    <source>
        <dbReference type="Proteomes" id="UP000054771"/>
    </source>
</evidence>
<dbReference type="OrthoDB" id="4291851at2759"/>
<dbReference type="Proteomes" id="UP000054771">
    <property type="component" value="Unassembled WGS sequence"/>
</dbReference>
<protein>
    <submittedName>
        <fullName evidence="2">Uncharacterized protein</fullName>
    </submittedName>
</protein>